<dbReference type="EMBL" id="RCNU01000007">
    <property type="protein sequence ID" value="RWQ94803.1"/>
    <property type="molecule type" value="Genomic_DNA"/>
</dbReference>
<reference evidence="1 2" key="1">
    <citation type="journal article" date="2018" name="Front. Microbiol.">
        <title>Genomic and genetic insights into a cosmopolitan fungus, Paecilomyces variotii (Eurotiales).</title>
        <authorList>
            <person name="Urquhart A.S."/>
            <person name="Mondo S.J."/>
            <person name="Makela M.R."/>
            <person name="Hane J.K."/>
            <person name="Wiebenga A."/>
            <person name="He G."/>
            <person name="Mihaltcheva S."/>
            <person name="Pangilinan J."/>
            <person name="Lipzen A."/>
            <person name="Barry K."/>
            <person name="de Vries R.P."/>
            <person name="Grigoriev I.V."/>
            <person name="Idnurm A."/>
        </authorList>
    </citation>
    <scope>NUCLEOTIDE SEQUENCE [LARGE SCALE GENOMIC DNA]</scope>
    <source>
        <strain evidence="1 2">CBS 101075</strain>
    </source>
</reference>
<keyword evidence="1" id="KW-0315">Glutamine amidotransferase</keyword>
<keyword evidence="2" id="KW-1185">Reference proteome</keyword>
<dbReference type="PANTHER" id="PTHR42695:SF6">
    <property type="entry name" value="GLUTAMINE AMIDOTRANSFERASE DOMAIN-CONTAINING PROTEIN"/>
    <property type="match status" value="1"/>
</dbReference>
<dbReference type="RefSeq" id="XP_028484448.1">
    <property type="nucleotide sequence ID" value="XM_028630920.1"/>
</dbReference>
<organism evidence="1 2">
    <name type="scientific">Byssochlamys spectabilis</name>
    <name type="common">Paecilomyces variotii</name>
    <dbReference type="NCBI Taxonomy" id="264951"/>
    <lineage>
        <taxon>Eukaryota</taxon>
        <taxon>Fungi</taxon>
        <taxon>Dikarya</taxon>
        <taxon>Ascomycota</taxon>
        <taxon>Pezizomycotina</taxon>
        <taxon>Eurotiomycetes</taxon>
        <taxon>Eurotiomycetidae</taxon>
        <taxon>Eurotiales</taxon>
        <taxon>Thermoascaceae</taxon>
        <taxon>Paecilomyces</taxon>
    </lineage>
</organism>
<dbReference type="InterPro" id="IPR029062">
    <property type="entry name" value="Class_I_gatase-like"/>
</dbReference>
<sequence>MASRRIHVAVLDTDVPVPRVYAARGLYSSQFRVLLQAAAARLNTSSLLKNGPVEIETTAYDAVGGVLPPLELLRNKPRSVQDDGDRSFGPLGPIDAILITGSSASAYNLEMCPWIVQLQSFIHTVYENYPEVKIFGSCFGHQIVAQALLSWHNPRFAGRQLESTFAAGSDITTEKGYVSVAACPLGYEVGVIPISLRDEFVNAFPPLATLPDRKLRLQLIHGDRVMALSDETAALANPTKPEPNLPAPWINIGSTEKCPIQGLYYPARILTYQGHFEFDTFVNRETCIEFGRRAGWPAEDVAAFLYQVGDLPQSGVEDNDDSKLAAEIVLLFLAGEDGGANARTLAGEKVDDDDDDVRERVLSPNGLITPPLLDVR</sequence>
<comment type="caution">
    <text evidence="1">The sequence shown here is derived from an EMBL/GenBank/DDBJ whole genome shotgun (WGS) entry which is preliminary data.</text>
</comment>
<dbReference type="CDD" id="cd01741">
    <property type="entry name" value="GATase1_1"/>
    <property type="match status" value="1"/>
</dbReference>
<dbReference type="GeneID" id="39600197"/>
<dbReference type="VEuPathDB" id="FungiDB:C8Q69DRAFT_471566"/>
<dbReference type="STRING" id="264951.A0A443HSK2"/>
<accession>A0A443HSK2</accession>
<dbReference type="Gene3D" id="3.40.50.880">
    <property type="match status" value="1"/>
</dbReference>
<dbReference type="SUPFAM" id="SSF52317">
    <property type="entry name" value="Class I glutamine amidotransferase-like"/>
    <property type="match status" value="1"/>
</dbReference>
<dbReference type="AlphaFoldDB" id="A0A443HSK2"/>
<proteinExistence type="predicted"/>
<dbReference type="GO" id="GO:0005829">
    <property type="term" value="C:cytosol"/>
    <property type="evidence" value="ECO:0007669"/>
    <property type="project" value="TreeGrafter"/>
</dbReference>
<dbReference type="GO" id="GO:0016740">
    <property type="term" value="F:transferase activity"/>
    <property type="evidence" value="ECO:0007669"/>
    <property type="project" value="UniProtKB-KW"/>
</dbReference>
<dbReference type="Proteomes" id="UP000283841">
    <property type="component" value="Unassembled WGS sequence"/>
</dbReference>
<evidence type="ECO:0000313" key="1">
    <source>
        <dbReference type="EMBL" id="RWQ94803.1"/>
    </source>
</evidence>
<dbReference type="PANTHER" id="PTHR42695">
    <property type="entry name" value="GLUTAMINE AMIDOTRANSFERASE YLR126C-RELATED"/>
    <property type="match status" value="1"/>
</dbReference>
<keyword evidence="1" id="KW-0808">Transferase</keyword>
<evidence type="ECO:0000313" key="2">
    <source>
        <dbReference type="Proteomes" id="UP000283841"/>
    </source>
</evidence>
<dbReference type="GO" id="GO:0005634">
    <property type="term" value="C:nucleus"/>
    <property type="evidence" value="ECO:0007669"/>
    <property type="project" value="TreeGrafter"/>
</dbReference>
<gene>
    <name evidence="1" type="ORF">C8Q69DRAFT_471566</name>
</gene>
<name>A0A443HSK2_BYSSP</name>
<protein>
    <submittedName>
        <fullName evidence="1">Class I glutamine amidotransferase-like protein</fullName>
    </submittedName>
</protein>
<dbReference type="InterPro" id="IPR044992">
    <property type="entry name" value="ChyE-like"/>
</dbReference>